<organism evidence="2 3">
    <name type="scientific">Micromonospora halotolerans</name>
    <dbReference type="NCBI Taxonomy" id="709879"/>
    <lineage>
        <taxon>Bacteria</taxon>
        <taxon>Bacillati</taxon>
        <taxon>Actinomycetota</taxon>
        <taxon>Actinomycetes</taxon>
        <taxon>Micromonosporales</taxon>
        <taxon>Micromonosporaceae</taxon>
        <taxon>Micromonospora</taxon>
    </lineage>
</organism>
<dbReference type="Pfam" id="PF06054">
    <property type="entry name" value="CoiA_nuc"/>
    <property type="match status" value="1"/>
</dbReference>
<reference evidence="2 3" key="1">
    <citation type="submission" date="2023-09" db="EMBL/GenBank/DDBJ databases">
        <title>Micromonospora halotolerans DSM 45598 genome sequence.</title>
        <authorList>
            <person name="Mo P."/>
        </authorList>
    </citation>
    <scope>NUCLEOTIDE SEQUENCE [LARGE SCALE GENOMIC DNA]</scope>
    <source>
        <strain evidence="2 3">DSM 45598</strain>
    </source>
</reference>
<gene>
    <name evidence="2" type="ORF">RMN56_20700</name>
</gene>
<keyword evidence="3" id="KW-1185">Reference proteome</keyword>
<dbReference type="EMBL" id="CP134876">
    <property type="protein sequence ID" value="WNM37576.1"/>
    <property type="molecule type" value="Genomic_DNA"/>
</dbReference>
<evidence type="ECO:0000313" key="2">
    <source>
        <dbReference type="EMBL" id="WNM37576.1"/>
    </source>
</evidence>
<proteinExistence type="predicted"/>
<name>A0ABY9ZQK2_9ACTN</name>
<evidence type="ECO:0000313" key="3">
    <source>
        <dbReference type="Proteomes" id="UP001303001"/>
    </source>
</evidence>
<protein>
    <submittedName>
        <fullName evidence="2">Competence protein CoiA family protein</fullName>
    </submittedName>
</protein>
<sequence>MAFRAVHQHWGTVLAHLPDLGCARSWDAVWKVRPPAPLACDECGHAMYAKVARTGFRFFAHAPGAPACASGRESEAHHLLKLELAQAARDAGAWAELEVRSPTGAWRADVLARADGGEEFALEAQLAAITVSNLLARTERMRAEGISCCWFTDRLRAPWLGAVPSVRLAHADGIGLAVVEGVARFSSGSWDVVPTLPLARFLGLMFTGRVIPHVPRVPPLRCPQQPVAVIWTAPQYVQAEVDFFTDGREAAWQWAQERRRASARRTNAASRAEVLRAAIEAEAAARSDPIAAARRDRLARQPEIATAIAMLQAAHGIQADVGWSTADPRYAGGVLLVDESGYPAAVFEPDPQRVRGDAFSLLSGMLLLFATQDSQRSFEFATARLRRVPPSGYRMGSLAGVTGPRPGMPGLDEVIT</sequence>
<dbReference type="InterPro" id="IPR010330">
    <property type="entry name" value="CoiA_nuc"/>
</dbReference>
<accession>A0ABY9ZQK2</accession>
<feature type="domain" description="Competence protein CoiA nuclease-like" evidence="1">
    <location>
        <begin position="73"/>
        <end position="153"/>
    </location>
</feature>
<dbReference type="Proteomes" id="UP001303001">
    <property type="component" value="Chromosome"/>
</dbReference>
<dbReference type="RefSeq" id="WP_313719160.1">
    <property type="nucleotide sequence ID" value="NZ_CP134876.1"/>
</dbReference>
<evidence type="ECO:0000259" key="1">
    <source>
        <dbReference type="Pfam" id="PF06054"/>
    </source>
</evidence>